<dbReference type="InterPro" id="IPR003599">
    <property type="entry name" value="Ig_sub"/>
</dbReference>
<dbReference type="GO" id="GO:0009897">
    <property type="term" value="C:external side of plasma membrane"/>
    <property type="evidence" value="ECO:0007669"/>
    <property type="project" value="TreeGrafter"/>
</dbReference>
<dbReference type="CTD" id="569386"/>
<keyword evidence="2" id="KW-1003">Cell membrane</keyword>
<dbReference type="SMART" id="SM00408">
    <property type="entry name" value="IGc2"/>
    <property type="match status" value="2"/>
</dbReference>
<keyword evidence="9" id="KW-0812">Transmembrane</keyword>
<feature type="signal peptide" evidence="10">
    <location>
        <begin position="1"/>
        <end position="16"/>
    </location>
</feature>
<evidence type="ECO:0000256" key="10">
    <source>
        <dbReference type="SAM" id="SignalP"/>
    </source>
</evidence>
<dbReference type="InterPro" id="IPR003598">
    <property type="entry name" value="Ig_sub2"/>
</dbReference>
<dbReference type="GO" id="GO:0007166">
    <property type="term" value="P:cell surface receptor signaling pathway"/>
    <property type="evidence" value="ECO:0007669"/>
    <property type="project" value="TreeGrafter"/>
</dbReference>
<dbReference type="GO" id="GO:0004888">
    <property type="term" value="F:transmembrane signaling receptor activity"/>
    <property type="evidence" value="ECO:0007669"/>
    <property type="project" value="TreeGrafter"/>
</dbReference>
<dbReference type="InterPro" id="IPR013783">
    <property type="entry name" value="Ig-like_fold"/>
</dbReference>
<dbReference type="OrthoDB" id="9950534at2759"/>
<dbReference type="Pfam" id="PF17736">
    <property type="entry name" value="Ig_C17orf99"/>
    <property type="match status" value="1"/>
</dbReference>
<dbReference type="SUPFAM" id="SSF48726">
    <property type="entry name" value="Immunoglobulin"/>
    <property type="match status" value="5"/>
</dbReference>
<dbReference type="PANTHER" id="PTHR11481">
    <property type="entry name" value="IMMUNOGLOBULIN FC RECEPTOR"/>
    <property type="match status" value="1"/>
</dbReference>
<evidence type="ECO:0000256" key="3">
    <source>
        <dbReference type="ARBA" id="ARBA00022729"/>
    </source>
</evidence>
<dbReference type="InterPro" id="IPR050488">
    <property type="entry name" value="Ig_Fc_receptor"/>
</dbReference>
<sequence>MSVCLLWLGLSALWQAADIHAAVTIDQVTLTVLPASNVESGTEVIFRCEASVSQSLSQSLTYSFRLLQDDQVVYAENISASVMEHSLSSVRVSNSGHYKCSVHIYNKHKMSDVLSLSVTGLQIPTLKVKSDIVSEGEDIIATCSASEEIGSLVFYFYENDLEVKRVKSNGNSVKTILTTQKVTEIYLRCAYIVMMHSNAGFSNKSNMVKVIVRDLDAITPQISISPKGNVVEGDRVQITCMVKYPSDLELYLTKNITILHKSHTTFTKSLVVRAEDSGDYVCKAEKGSVQKKAVYTLHVAELFSKPILRMSPEEVFEGDRFNLTCSSNVTSSVKIGKADIKYVLLKDGGRIKEDAEYEDTASPATNGKYYCMAMAKEVNKTSSPHDVKAKVPVSAPVICAVDEVIVGKPFRVSCEAESGTLPINYTLLKTHVPVAHRTVVTAADRAIFNVTFISFPEDINTFTCRAYNRGSSFSRTSEPLTSPVIVPVSRPVLETKEDTISEGSDLTLICRVQQGTYPITFTWYHNRVILRPSIKEVRSSEGRHVIKAIKREQRGNYYCEASNYASETKESDPAKIDVSLALWKQAVIGLLCILLLVAIVIVLIFFCKRVSHPRRRKQETELSVKPSRPKSGDPMRISLTLDIEDNTVLNGTPGVMGRNVWSGNASGSDSDDPPDEDSKLVQPQEVGLCREVPVTKSIEHHYSVQHTEVQVSTPGVLEQADGQAALEYAQLNNSEQGPA</sequence>
<evidence type="ECO:0000256" key="5">
    <source>
        <dbReference type="ARBA" id="ARBA00023157"/>
    </source>
</evidence>
<dbReference type="SMART" id="SM00409">
    <property type="entry name" value="IG"/>
    <property type="match status" value="4"/>
</dbReference>
<dbReference type="AlphaFoldDB" id="A0A6P6JU07"/>
<dbReference type="InterPro" id="IPR036179">
    <property type="entry name" value="Ig-like_dom_sf"/>
</dbReference>
<keyword evidence="9" id="KW-1133">Transmembrane helix</keyword>
<evidence type="ECO:0000256" key="8">
    <source>
        <dbReference type="SAM" id="MobiDB-lite"/>
    </source>
</evidence>
<dbReference type="GO" id="GO:0006955">
    <property type="term" value="P:immune response"/>
    <property type="evidence" value="ECO:0007669"/>
    <property type="project" value="TreeGrafter"/>
</dbReference>
<feature type="domain" description="Ig-like" evidence="11">
    <location>
        <begin position="26"/>
        <end position="117"/>
    </location>
</feature>
<feature type="region of interest" description="Disordered" evidence="8">
    <location>
        <begin position="617"/>
        <end position="636"/>
    </location>
</feature>
<keyword evidence="6" id="KW-0325">Glycoprotein</keyword>
<dbReference type="Gene3D" id="2.60.40.10">
    <property type="entry name" value="Immunoglobulins"/>
    <property type="match status" value="4"/>
</dbReference>
<feature type="transmembrane region" description="Helical" evidence="9">
    <location>
        <begin position="586"/>
        <end position="607"/>
    </location>
</feature>
<keyword evidence="7" id="KW-0393">Immunoglobulin domain</keyword>
<feature type="domain" description="Ig-like" evidence="11">
    <location>
        <begin position="220"/>
        <end position="295"/>
    </location>
</feature>
<evidence type="ECO:0000256" key="6">
    <source>
        <dbReference type="ARBA" id="ARBA00023180"/>
    </source>
</evidence>
<evidence type="ECO:0000259" key="11">
    <source>
        <dbReference type="PROSITE" id="PS50835"/>
    </source>
</evidence>
<feature type="domain" description="Ig-like" evidence="11">
    <location>
        <begin position="392"/>
        <end position="481"/>
    </location>
</feature>
<dbReference type="KEGG" id="caua:113046576"/>
<evidence type="ECO:0000256" key="4">
    <source>
        <dbReference type="ARBA" id="ARBA00023136"/>
    </source>
</evidence>
<organism evidence="12 13">
    <name type="scientific">Carassius auratus</name>
    <name type="common">Goldfish</name>
    <dbReference type="NCBI Taxonomy" id="7957"/>
    <lineage>
        <taxon>Eukaryota</taxon>
        <taxon>Metazoa</taxon>
        <taxon>Chordata</taxon>
        <taxon>Craniata</taxon>
        <taxon>Vertebrata</taxon>
        <taxon>Euteleostomi</taxon>
        <taxon>Actinopterygii</taxon>
        <taxon>Neopterygii</taxon>
        <taxon>Teleostei</taxon>
        <taxon>Ostariophysi</taxon>
        <taxon>Cypriniformes</taxon>
        <taxon>Cyprinidae</taxon>
        <taxon>Cyprininae</taxon>
        <taxon>Carassius</taxon>
    </lineage>
</organism>
<protein>
    <submittedName>
        <fullName evidence="13">Platelet endothelial cell adhesion molecule isoform X1</fullName>
    </submittedName>
</protein>
<proteinExistence type="predicted"/>
<evidence type="ECO:0000256" key="9">
    <source>
        <dbReference type="SAM" id="Phobius"/>
    </source>
</evidence>
<evidence type="ECO:0000256" key="2">
    <source>
        <dbReference type="ARBA" id="ARBA00022475"/>
    </source>
</evidence>
<dbReference type="Pfam" id="PF13927">
    <property type="entry name" value="Ig_3"/>
    <property type="match status" value="1"/>
</dbReference>
<feature type="chain" id="PRO_5028447168" evidence="10">
    <location>
        <begin position="17"/>
        <end position="739"/>
    </location>
</feature>
<dbReference type="CDD" id="cd00096">
    <property type="entry name" value="Ig"/>
    <property type="match status" value="1"/>
</dbReference>
<feature type="region of interest" description="Disordered" evidence="8">
    <location>
        <begin position="654"/>
        <end position="681"/>
    </location>
</feature>
<gene>
    <name evidence="13" type="primary">pecam1a</name>
</gene>
<dbReference type="InterPro" id="IPR007110">
    <property type="entry name" value="Ig-like_dom"/>
</dbReference>
<keyword evidence="4 9" id="KW-0472">Membrane</keyword>
<keyword evidence="5" id="KW-1015">Disulfide bond</keyword>
<reference evidence="13" key="1">
    <citation type="submission" date="2025-08" db="UniProtKB">
        <authorList>
            <consortium name="RefSeq"/>
        </authorList>
    </citation>
    <scope>IDENTIFICATION</scope>
    <source>
        <strain evidence="13">Wakin</strain>
        <tissue evidence="13">Muscle</tissue>
    </source>
</reference>
<evidence type="ECO:0000313" key="12">
    <source>
        <dbReference type="Proteomes" id="UP000515129"/>
    </source>
</evidence>
<accession>A0A6P6JU07</accession>
<keyword evidence="3 10" id="KW-0732">Signal</keyword>
<evidence type="ECO:0000256" key="1">
    <source>
        <dbReference type="ARBA" id="ARBA00004236"/>
    </source>
</evidence>
<name>A0A6P6JU07_CARAU</name>
<dbReference type="PROSITE" id="PS50835">
    <property type="entry name" value="IG_LIKE"/>
    <property type="match status" value="4"/>
</dbReference>
<evidence type="ECO:0000256" key="7">
    <source>
        <dbReference type="ARBA" id="ARBA00023319"/>
    </source>
</evidence>
<dbReference type="Pfam" id="PF13895">
    <property type="entry name" value="Ig_2"/>
    <property type="match status" value="2"/>
</dbReference>
<dbReference type="Proteomes" id="UP000515129">
    <property type="component" value="Chromosome 28"/>
</dbReference>
<dbReference type="PANTHER" id="PTHR11481:SF60">
    <property type="entry name" value="IG-LIKE DOMAIN-CONTAINING PROTEIN"/>
    <property type="match status" value="1"/>
</dbReference>
<dbReference type="InterPro" id="IPR040878">
    <property type="entry name" value="IL-40-like_Ig"/>
</dbReference>
<dbReference type="RefSeq" id="XP_026063188.1">
    <property type="nucleotide sequence ID" value="XM_026207403.1"/>
</dbReference>
<feature type="domain" description="Ig-like" evidence="11">
    <location>
        <begin position="483"/>
        <end position="577"/>
    </location>
</feature>
<comment type="subcellular location">
    <subcellularLocation>
        <location evidence="1">Cell membrane</location>
    </subcellularLocation>
</comment>
<keyword evidence="12" id="KW-1185">Reference proteome</keyword>
<dbReference type="FunFam" id="2.60.40.10:FF:000357">
    <property type="entry name" value="Fc receptor like 1"/>
    <property type="match status" value="1"/>
</dbReference>
<evidence type="ECO:0000313" key="13">
    <source>
        <dbReference type="RefSeq" id="XP_026063188.1"/>
    </source>
</evidence>